<dbReference type="AlphaFoldDB" id="A0A1N6MSF6"/>
<feature type="transmembrane region" description="Helical" evidence="1">
    <location>
        <begin position="24"/>
        <end position="41"/>
    </location>
</feature>
<organism evidence="2 3">
    <name type="scientific">Xenorhabdus innexi</name>
    <dbReference type="NCBI Taxonomy" id="290109"/>
    <lineage>
        <taxon>Bacteria</taxon>
        <taxon>Pseudomonadati</taxon>
        <taxon>Pseudomonadota</taxon>
        <taxon>Gammaproteobacteria</taxon>
        <taxon>Enterobacterales</taxon>
        <taxon>Morganellaceae</taxon>
        <taxon>Xenorhabdus</taxon>
    </lineage>
</organism>
<keyword evidence="1" id="KW-1133">Transmembrane helix</keyword>
<sequence>MNVFFQETIHVLDKFVNYNMLNKYYLLVVNNKLIAFVFLIGF</sequence>
<name>A0A1N6MSF6_9GAMM</name>
<protein>
    <submittedName>
        <fullName evidence="2">Uncharacterized protein</fullName>
    </submittedName>
</protein>
<proteinExistence type="predicted"/>
<evidence type="ECO:0000313" key="3">
    <source>
        <dbReference type="Proteomes" id="UP000196435"/>
    </source>
</evidence>
<accession>A0A1N6MSF6</accession>
<evidence type="ECO:0000313" key="2">
    <source>
        <dbReference type="EMBL" id="SIP71767.1"/>
    </source>
</evidence>
<dbReference type="Proteomes" id="UP000196435">
    <property type="component" value="Unassembled WGS sequence"/>
</dbReference>
<evidence type="ECO:0000256" key="1">
    <source>
        <dbReference type="SAM" id="Phobius"/>
    </source>
</evidence>
<gene>
    <name evidence="2" type="ORF">XIS1_1260018</name>
</gene>
<dbReference type="EMBL" id="FTLG01000031">
    <property type="protein sequence ID" value="SIP71767.1"/>
    <property type="molecule type" value="Genomic_DNA"/>
</dbReference>
<keyword evidence="1" id="KW-0472">Membrane</keyword>
<reference evidence="3" key="1">
    <citation type="submission" date="2016-12" db="EMBL/GenBank/DDBJ databases">
        <authorList>
            <person name="Gaudriault S."/>
        </authorList>
    </citation>
    <scope>NUCLEOTIDE SEQUENCE [LARGE SCALE GENOMIC DNA]</scope>
    <source>
        <strain evidence="3">HGB1681 (deposited as PTA-6826 in the American Type Culture Collection)</strain>
    </source>
</reference>
<keyword evidence="1" id="KW-0812">Transmembrane</keyword>